<feature type="compositionally biased region" description="Low complexity" evidence="1">
    <location>
        <begin position="1"/>
        <end position="18"/>
    </location>
</feature>
<evidence type="ECO:0000313" key="2">
    <source>
        <dbReference type="EMBL" id="CEM20181.1"/>
    </source>
</evidence>
<feature type="compositionally biased region" description="Basic and acidic residues" evidence="1">
    <location>
        <begin position="1112"/>
        <end position="1122"/>
    </location>
</feature>
<feature type="compositionally biased region" description="Low complexity" evidence="1">
    <location>
        <begin position="959"/>
        <end position="989"/>
    </location>
</feature>
<feature type="region of interest" description="Disordered" evidence="1">
    <location>
        <begin position="894"/>
        <end position="989"/>
    </location>
</feature>
<sequence>MPLVSQPSQSSHLPPHSLMQTESQDRSYFISPPVPSRLPSGVEDAEIRSMRMKGIDRYPSMTSDIQPMHKMQRLPSQRSRDNHLLPGESLFLNTPQGHFGPVPVPGPLYSSGGMARLHSGSERAAMSSSAGGPLQHQQPHPLWMPHGSGGHAMGMSHGEMGGGMSASNGPVSLLHLNSQQSRGAMGVGGSAASSMNGVGQVKTEEQGGAPGGTRESRVFRQRPVVRLTAEEQAQAEEIGGGDRSLLRTSINTLFPSKEAAGDAPFHYAHQRIPVHSELSLSVHSAHQQLLIDSAGIQGGGGMEDGEGEVDGREGAMTDRSEGVLPYGASAMSIASGLPSAAAVQASASASGGGVVSPPMGVEADGDGAGLAGSEAGSTMSLPAGWSERDQQEIQAHFDATLPTLPKPVATRKLKVKREALQSGPRNPYAAADSLAPGSDPNIFAAFNLGISGGQGEMKGEEDEGDDAMMEPPLPFAEGDENGMPLQQQPNPVIVKTEPWDGCAVASESGTGSAAAAASVSSYLSSYKAGGAQNGAAAVPFGPGSDAGGGEGSSSSIGPGGANGNGIRLFLNVPPGSQPPGVKVEPGDTGGMGGTETEADPMDEFQPSMGAEMMGDLSQVPKNIQIPEWSPDISFSLGEAGRELLRNYVRNSGSGMRGRVLQNTSIPDLLKLAQQSGLWPVAVRLHLEHKGILPMSPPHAEMRQYKSVQNKKRRDRAAELAARGPQVIRSVSGTRRTIVYRDGMSLKLGGEGRRQLLKALRDFHDYHKDQMEKCLTLNNMKYGELRNATLPLLLRMAYVCGLWGVAVDLHFDYVERTGAKPEGGEGADGEGGAEGGRRGSAASSAFRSAKREDVKGEQQGNSAPVYGSVGAPSGLAPEHLPTIHEILRRQRGDIAPQQQSMQAAASSSSSSSSAAAPPAPPTIPEHTPFGIPIAPTSPALSAPPASRSTLFAPAPSAFGPQQHQQQQGADPQQIPVHAYRPPGSSASAVPGAAASSFFSATAAPVSKSKLESLWKPQRQPAGSSSQQRAQSAQADRRGQPLYVLDPHQQQFIVQQPHAAAASSVPVGSPQRAPGGVGIFPFTAGPSASASHPQQQQGEQGGGVSPGGMPLGLSRDDSQMRSTDRTSTVQPLGPLQPIMSGQSLTGFGMSRNGISTDSRMLSIGAGGGAPPLSRLPSGSSQVGAPLRGPSSDSFMGVHGVSGPGGFLPVPRIESRTTSGPFPLGQQFSYGGNSDVMMRGNSGAMLSMDRGGDGLGMGLGLGLGGYHQQNSVGSAGGLQWLHSGGAGPMQLSSLDRSGSQQRGGGTGERAGAEGDETMVAPPALTRTVARV</sequence>
<dbReference type="VEuPathDB" id="CryptoDB:Cvel_19295"/>
<gene>
    <name evidence="2" type="ORF">Cvel_19295</name>
</gene>
<feature type="region of interest" description="Disordered" evidence="1">
    <location>
        <begin position="1061"/>
        <end position="1135"/>
    </location>
</feature>
<feature type="compositionally biased region" description="Polar residues" evidence="1">
    <location>
        <begin position="126"/>
        <end position="138"/>
    </location>
</feature>
<feature type="compositionally biased region" description="Low complexity" evidence="1">
    <location>
        <begin position="1082"/>
        <end position="1096"/>
    </location>
</feature>
<reference evidence="2" key="1">
    <citation type="submission" date="2014-11" db="EMBL/GenBank/DDBJ databases">
        <authorList>
            <person name="Otto D Thomas"/>
            <person name="Naeem Raeece"/>
        </authorList>
    </citation>
    <scope>NUCLEOTIDE SEQUENCE</scope>
</reference>
<feature type="compositionally biased region" description="Low complexity" evidence="1">
    <location>
        <begin position="1015"/>
        <end position="1032"/>
    </location>
</feature>
<organism evidence="2">
    <name type="scientific">Chromera velia CCMP2878</name>
    <dbReference type="NCBI Taxonomy" id="1169474"/>
    <lineage>
        <taxon>Eukaryota</taxon>
        <taxon>Sar</taxon>
        <taxon>Alveolata</taxon>
        <taxon>Colpodellida</taxon>
        <taxon>Chromeraceae</taxon>
        <taxon>Chromera</taxon>
    </lineage>
</organism>
<dbReference type="EMBL" id="CDMZ01000720">
    <property type="protein sequence ID" value="CEM20181.1"/>
    <property type="molecule type" value="Genomic_DNA"/>
</dbReference>
<protein>
    <submittedName>
        <fullName evidence="2">Uncharacterized protein</fullName>
    </submittedName>
</protein>
<feature type="compositionally biased region" description="Low complexity" evidence="1">
    <location>
        <begin position="894"/>
        <end position="915"/>
    </location>
</feature>
<feature type="compositionally biased region" description="Low complexity" evidence="1">
    <location>
        <begin position="933"/>
        <end position="949"/>
    </location>
</feature>
<feature type="region of interest" description="Disordered" evidence="1">
    <location>
        <begin position="1008"/>
        <end position="1035"/>
    </location>
</feature>
<feature type="compositionally biased region" description="Gly residues" evidence="1">
    <location>
        <begin position="544"/>
        <end position="563"/>
    </location>
</feature>
<name>A0A0G4FXP3_9ALVE</name>
<evidence type="ECO:0000256" key="1">
    <source>
        <dbReference type="SAM" id="MobiDB-lite"/>
    </source>
</evidence>
<feature type="region of interest" description="Disordered" evidence="1">
    <location>
        <begin position="542"/>
        <end position="565"/>
    </location>
</feature>
<feature type="compositionally biased region" description="Low complexity" evidence="1">
    <location>
        <begin position="1287"/>
        <end position="1297"/>
    </location>
</feature>
<feature type="compositionally biased region" description="Gly residues" evidence="1">
    <location>
        <begin position="823"/>
        <end position="833"/>
    </location>
</feature>
<accession>A0A0G4FXP3</accession>
<feature type="region of interest" description="Disordered" evidence="1">
    <location>
        <begin position="201"/>
        <end position="222"/>
    </location>
</feature>
<proteinExistence type="predicted"/>
<feature type="region of interest" description="Disordered" evidence="1">
    <location>
        <begin position="118"/>
        <end position="139"/>
    </location>
</feature>
<feature type="region of interest" description="Disordered" evidence="1">
    <location>
        <begin position="816"/>
        <end position="876"/>
    </location>
</feature>
<feature type="region of interest" description="Disordered" evidence="1">
    <location>
        <begin position="1"/>
        <end position="42"/>
    </location>
</feature>
<feature type="compositionally biased region" description="Gly residues" evidence="1">
    <location>
        <begin position="1097"/>
        <end position="1108"/>
    </location>
</feature>
<feature type="region of interest" description="Disordered" evidence="1">
    <location>
        <begin position="1280"/>
        <end position="1328"/>
    </location>
</feature>